<dbReference type="Gene3D" id="1.10.10.10">
    <property type="entry name" value="Winged helix-like DNA-binding domain superfamily/Winged helix DNA-binding domain"/>
    <property type="match status" value="1"/>
</dbReference>
<dbReference type="PROSITE" id="PS50995">
    <property type="entry name" value="HTH_MARR_2"/>
    <property type="match status" value="1"/>
</dbReference>
<dbReference type="EMBL" id="CP036318">
    <property type="protein sequence ID" value="QDV55966.1"/>
    <property type="molecule type" value="Genomic_DNA"/>
</dbReference>
<dbReference type="Pfam" id="PF01047">
    <property type="entry name" value="MarR"/>
    <property type="match status" value="1"/>
</dbReference>
<feature type="region of interest" description="Disordered" evidence="4">
    <location>
        <begin position="242"/>
        <end position="265"/>
    </location>
</feature>
<dbReference type="SMART" id="SM00347">
    <property type="entry name" value="HTH_MARR"/>
    <property type="match status" value="1"/>
</dbReference>
<dbReference type="GO" id="GO:0006950">
    <property type="term" value="P:response to stress"/>
    <property type="evidence" value="ECO:0007669"/>
    <property type="project" value="TreeGrafter"/>
</dbReference>
<dbReference type="GO" id="GO:0003677">
    <property type="term" value="F:DNA binding"/>
    <property type="evidence" value="ECO:0007669"/>
    <property type="project" value="UniProtKB-KW"/>
</dbReference>
<feature type="domain" description="HTH marR-type" evidence="5">
    <location>
        <begin position="101"/>
        <end position="233"/>
    </location>
</feature>
<name>A0A518IS85_9BACT</name>
<accession>A0A518IS85</accession>
<evidence type="ECO:0000256" key="4">
    <source>
        <dbReference type="SAM" id="MobiDB-lite"/>
    </source>
</evidence>
<gene>
    <name evidence="6" type="primary">nicR</name>
    <name evidence="6" type="ORF">Mal33_19450</name>
</gene>
<dbReference type="Proteomes" id="UP000316770">
    <property type="component" value="Chromosome"/>
</dbReference>
<dbReference type="InterPro" id="IPR036388">
    <property type="entry name" value="WH-like_DNA-bd_sf"/>
</dbReference>
<protein>
    <submittedName>
        <fullName evidence="6">HTH-type transcriptional repressor NicR</fullName>
    </submittedName>
</protein>
<dbReference type="SUPFAM" id="SSF46785">
    <property type="entry name" value="Winged helix' DNA-binding domain"/>
    <property type="match status" value="1"/>
</dbReference>
<dbReference type="PROSITE" id="PS01117">
    <property type="entry name" value="HTH_MARR_1"/>
    <property type="match status" value="1"/>
</dbReference>
<evidence type="ECO:0000256" key="1">
    <source>
        <dbReference type="ARBA" id="ARBA00023015"/>
    </source>
</evidence>
<dbReference type="PANTHER" id="PTHR33164:SF89">
    <property type="entry name" value="MARR FAMILY REGULATORY PROTEIN"/>
    <property type="match status" value="1"/>
</dbReference>
<dbReference type="PRINTS" id="PR00598">
    <property type="entry name" value="HTHMARR"/>
</dbReference>
<evidence type="ECO:0000313" key="7">
    <source>
        <dbReference type="Proteomes" id="UP000316770"/>
    </source>
</evidence>
<evidence type="ECO:0000259" key="5">
    <source>
        <dbReference type="PROSITE" id="PS50995"/>
    </source>
</evidence>
<dbReference type="InterPro" id="IPR036390">
    <property type="entry name" value="WH_DNA-bd_sf"/>
</dbReference>
<evidence type="ECO:0000256" key="3">
    <source>
        <dbReference type="ARBA" id="ARBA00023163"/>
    </source>
</evidence>
<proteinExistence type="predicted"/>
<dbReference type="PANTHER" id="PTHR33164">
    <property type="entry name" value="TRANSCRIPTIONAL REGULATOR, MARR FAMILY"/>
    <property type="match status" value="1"/>
</dbReference>
<organism evidence="6 7">
    <name type="scientific">Rosistilla oblonga</name>
    <dbReference type="NCBI Taxonomy" id="2527990"/>
    <lineage>
        <taxon>Bacteria</taxon>
        <taxon>Pseudomonadati</taxon>
        <taxon>Planctomycetota</taxon>
        <taxon>Planctomycetia</taxon>
        <taxon>Pirellulales</taxon>
        <taxon>Pirellulaceae</taxon>
        <taxon>Rosistilla</taxon>
    </lineage>
</organism>
<dbReference type="InterPro" id="IPR039422">
    <property type="entry name" value="MarR/SlyA-like"/>
</dbReference>
<dbReference type="GO" id="GO:0003700">
    <property type="term" value="F:DNA-binding transcription factor activity"/>
    <property type="evidence" value="ECO:0007669"/>
    <property type="project" value="InterPro"/>
</dbReference>
<keyword evidence="7" id="KW-1185">Reference proteome</keyword>
<keyword evidence="2" id="KW-0238">DNA-binding</keyword>
<reference evidence="6 7" key="1">
    <citation type="submission" date="2019-02" db="EMBL/GenBank/DDBJ databases">
        <title>Deep-cultivation of Planctomycetes and their phenomic and genomic characterization uncovers novel biology.</title>
        <authorList>
            <person name="Wiegand S."/>
            <person name="Jogler M."/>
            <person name="Boedeker C."/>
            <person name="Pinto D."/>
            <person name="Vollmers J."/>
            <person name="Rivas-Marin E."/>
            <person name="Kohn T."/>
            <person name="Peeters S.H."/>
            <person name="Heuer A."/>
            <person name="Rast P."/>
            <person name="Oberbeckmann S."/>
            <person name="Bunk B."/>
            <person name="Jeske O."/>
            <person name="Meyerdierks A."/>
            <person name="Storesund J.E."/>
            <person name="Kallscheuer N."/>
            <person name="Luecker S."/>
            <person name="Lage O.M."/>
            <person name="Pohl T."/>
            <person name="Merkel B.J."/>
            <person name="Hornburger P."/>
            <person name="Mueller R.-W."/>
            <person name="Bruemmer F."/>
            <person name="Labrenz M."/>
            <person name="Spormann A.M."/>
            <person name="Op den Camp H."/>
            <person name="Overmann J."/>
            <person name="Amann R."/>
            <person name="Jetten M.S.M."/>
            <person name="Mascher T."/>
            <person name="Medema M.H."/>
            <person name="Devos D.P."/>
            <person name="Kaster A.-K."/>
            <person name="Ovreas L."/>
            <person name="Rohde M."/>
            <person name="Galperin M.Y."/>
            <person name="Jogler C."/>
        </authorList>
    </citation>
    <scope>NUCLEOTIDE SEQUENCE [LARGE SCALE GENOMIC DNA]</scope>
    <source>
        <strain evidence="6 7">Mal33</strain>
    </source>
</reference>
<keyword evidence="1" id="KW-0805">Transcription regulation</keyword>
<evidence type="ECO:0000313" key="6">
    <source>
        <dbReference type="EMBL" id="QDV55966.1"/>
    </source>
</evidence>
<keyword evidence="3" id="KW-0804">Transcription</keyword>
<dbReference type="AlphaFoldDB" id="A0A518IS85"/>
<dbReference type="InterPro" id="IPR023187">
    <property type="entry name" value="Tscrpt_reg_MarR-type_CS"/>
</dbReference>
<evidence type="ECO:0000256" key="2">
    <source>
        <dbReference type="ARBA" id="ARBA00023125"/>
    </source>
</evidence>
<sequence length="265" mass="29056">MAQFPFMRLPRENEVSRGRSFDRNRKCFELKVLLPQCRWMCCQRWRVASQSGSGAARSAPGEWLGVLSRPRNDFAVTLVNDAGGGKRAIGMKTKVPVLSNEDQIVAAIRQIIRAVDLHSRHLVNGHGMTGPQLAVLQEAKRLGPVSPTALSRAVHLSQATVTGILQRLERRGLIQREQSVSDRRSVSVQTTSAGLEFLSGSPSLLQDRFRDALSALEDWERLQILSTLQRVASLMDADEIDAAPHLTSGDIPTPSDDLSGPGESS</sequence>
<dbReference type="InterPro" id="IPR000835">
    <property type="entry name" value="HTH_MarR-typ"/>
</dbReference>